<dbReference type="EMBL" id="JABFTP020000001">
    <property type="protein sequence ID" value="KAL3266074.1"/>
    <property type="molecule type" value="Genomic_DNA"/>
</dbReference>
<evidence type="ECO:0000259" key="5">
    <source>
        <dbReference type="Pfam" id="PF00501"/>
    </source>
</evidence>
<organism evidence="7 8">
    <name type="scientific">Cryptolaemus montrouzieri</name>
    <dbReference type="NCBI Taxonomy" id="559131"/>
    <lineage>
        <taxon>Eukaryota</taxon>
        <taxon>Metazoa</taxon>
        <taxon>Ecdysozoa</taxon>
        <taxon>Arthropoda</taxon>
        <taxon>Hexapoda</taxon>
        <taxon>Insecta</taxon>
        <taxon>Pterygota</taxon>
        <taxon>Neoptera</taxon>
        <taxon>Endopterygota</taxon>
        <taxon>Coleoptera</taxon>
        <taxon>Polyphaga</taxon>
        <taxon>Cucujiformia</taxon>
        <taxon>Coccinelloidea</taxon>
        <taxon>Coccinellidae</taxon>
        <taxon>Scymninae</taxon>
        <taxon>Scymnini</taxon>
        <taxon>Cryptolaemus</taxon>
    </lineage>
</organism>
<dbReference type="PANTHER" id="PTHR24096">
    <property type="entry name" value="LONG-CHAIN-FATTY-ACID--COA LIGASE"/>
    <property type="match status" value="1"/>
</dbReference>
<dbReference type="PANTHER" id="PTHR24096:SF422">
    <property type="entry name" value="BCDNA.GH02901"/>
    <property type="match status" value="1"/>
</dbReference>
<dbReference type="SUPFAM" id="SSF56801">
    <property type="entry name" value="Acetyl-CoA synthetase-like"/>
    <property type="match status" value="1"/>
</dbReference>
<dbReference type="Proteomes" id="UP001516400">
    <property type="component" value="Unassembled WGS sequence"/>
</dbReference>
<proteinExistence type="inferred from homology"/>
<dbReference type="Gene3D" id="2.30.38.10">
    <property type="entry name" value="Luciferase, Domain 3"/>
    <property type="match status" value="1"/>
</dbReference>
<evidence type="ECO:0000256" key="4">
    <source>
        <dbReference type="SAM" id="Phobius"/>
    </source>
</evidence>
<evidence type="ECO:0000313" key="7">
    <source>
        <dbReference type="EMBL" id="KAL3266074.1"/>
    </source>
</evidence>
<keyword evidence="8" id="KW-1185">Reference proteome</keyword>
<dbReference type="AlphaFoldDB" id="A0ABD2MI94"/>
<reference evidence="7 8" key="1">
    <citation type="journal article" date="2021" name="BMC Biol.">
        <title>Horizontally acquired antibacterial genes associated with adaptive radiation of ladybird beetles.</title>
        <authorList>
            <person name="Li H.S."/>
            <person name="Tang X.F."/>
            <person name="Huang Y.H."/>
            <person name="Xu Z.Y."/>
            <person name="Chen M.L."/>
            <person name="Du X.Y."/>
            <person name="Qiu B.Y."/>
            <person name="Chen P.T."/>
            <person name="Zhang W."/>
            <person name="Slipinski A."/>
            <person name="Escalona H.E."/>
            <person name="Waterhouse R.M."/>
            <person name="Zwick A."/>
            <person name="Pang H."/>
        </authorList>
    </citation>
    <scope>NUCLEOTIDE SEQUENCE [LARGE SCALE GENOMIC DNA]</scope>
    <source>
        <strain evidence="7">SYSU2018</strain>
    </source>
</reference>
<evidence type="ECO:0000256" key="3">
    <source>
        <dbReference type="ARBA" id="ARBA00023140"/>
    </source>
</evidence>
<accession>A0ABD2MI94</accession>
<gene>
    <name evidence="7" type="ORF">HHI36_010260</name>
</gene>
<protein>
    <submittedName>
        <fullName evidence="7">Uncharacterized protein</fullName>
    </submittedName>
</protein>
<dbReference type="PROSITE" id="PS00455">
    <property type="entry name" value="AMP_BINDING"/>
    <property type="match status" value="1"/>
</dbReference>
<name>A0ABD2MI94_9CUCU</name>
<comment type="subcellular location">
    <subcellularLocation>
        <location evidence="1">Peroxisome</location>
    </subcellularLocation>
</comment>
<evidence type="ECO:0000256" key="1">
    <source>
        <dbReference type="ARBA" id="ARBA00004275"/>
    </source>
</evidence>
<dbReference type="InterPro" id="IPR020845">
    <property type="entry name" value="AMP-binding_CS"/>
</dbReference>
<dbReference type="Gene3D" id="3.40.50.980">
    <property type="match status" value="2"/>
</dbReference>
<sequence>MPYSSGTTGLPKGVELTHSNIVSNITQLSPEEINYLQETTKEHQDVIPVILPIFHIYGLVITTILTLLRGCKNVYIPKFEPKQFIDILVNYKPNVLFVAPPLVLFMTNQDAVKPEYLSPVRDILSGAAPLGAADEQRFLAKAKKNITIGQGYGMTEASPVIALTNKKKRCPPGSTGIPVPNTEFKIVDISNPNGPSLGPNQTGELLVRGPQIMRGYHNRPEETENTITDGWLRTGDIAFYDDDKNLTITDRLKELIKVKGFQVPPAELEEIIRKHPDVLDVGVIGIPHKLFGEVPRAFVTPKPGAQIKEQKLQEFVKDKVASYKELKGGVQIMDRIPKNASGKILRRELKDLYKKIEDKS</sequence>
<keyword evidence="4" id="KW-1133">Transmembrane helix</keyword>
<feature type="transmembrane region" description="Helical" evidence="4">
    <location>
        <begin position="46"/>
        <end position="68"/>
    </location>
</feature>
<dbReference type="FunFam" id="3.30.300.30:FF:000007">
    <property type="entry name" value="4-coumarate--CoA ligase 2"/>
    <property type="match status" value="1"/>
</dbReference>
<comment type="similarity">
    <text evidence="2">Belongs to the ATP-dependent AMP-binding enzyme family.</text>
</comment>
<comment type="caution">
    <text evidence="7">The sequence shown here is derived from an EMBL/GenBank/DDBJ whole genome shotgun (WGS) entry which is preliminary data.</text>
</comment>
<feature type="domain" description="AMP-dependent synthetase/ligase" evidence="5">
    <location>
        <begin position="1"/>
        <end position="217"/>
    </location>
</feature>
<keyword evidence="4" id="KW-0812">Transmembrane</keyword>
<dbReference type="Pfam" id="PF13193">
    <property type="entry name" value="AMP-binding_C"/>
    <property type="match status" value="1"/>
</dbReference>
<evidence type="ECO:0000313" key="8">
    <source>
        <dbReference type="Proteomes" id="UP001516400"/>
    </source>
</evidence>
<keyword evidence="3" id="KW-0576">Peroxisome</keyword>
<evidence type="ECO:0000259" key="6">
    <source>
        <dbReference type="Pfam" id="PF13193"/>
    </source>
</evidence>
<evidence type="ECO:0000256" key="2">
    <source>
        <dbReference type="ARBA" id="ARBA00006432"/>
    </source>
</evidence>
<dbReference type="InterPro" id="IPR000873">
    <property type="entry name" value="AMP-dep_synth/lig_dom"/>
</dbReference>
<dbReference type="Gene3D" id="3.30.300.30">
    <property type="match status" value="1"/>
</dbReference>
<dbReference type="InterPro" id="IPR025110">
    <property type="entry name" value="AMP-bd_C"/>
</dbReference>
<dbReference type="InterPro" id="IPR045851">
    <property type="entry name" value="AMP-bd_C_sf"/>
</dbReference>
<dbReference type="GO" id="GO:0005777">
    <property type="term" value="C:peroxisome"/>
    <property type="evidence" value="ECO:0007669"/>
    <property type="project" value="UniProtKB-SubCell"/>
</dbReference>
<dbReference type="Pfam" id="PF00501">
    <property type="entry name" value="AMP-binding"/>
    <property type="match status" value="1"/>
</dbReference>
<keyword evidence="4" id="KW-0472">Membrane</keyword>
<feature type="domain" description="AMP-binding enzyme C-terminal" evidence="6">
    <location>
        <begin position="267"/>
        <end position="343"/>
    </location>
</feature>